<evidence type="ECO:0008006" key="2">
    <source>
        <dbReference type="Google" id="ProtNLM"/>
    </source>
</evidence>
<reference evidence="1" key="1">
    <citation type="journal article" date="2015" name="Nature">
        <title>Complex archaea that bridge the gap between prokaryotes and eukaryotes.</title>
        <authorList>
            <person name="Spang A."/>
            <person name="Saw J.H."/>
            <person name="Jorgensen S.L."/>
            <person name="Zaremba-Niedzwiedzka K."/>
            <person name="Martijn J."/>
            <person name="Lind A.E."/>
            <person name="van Eijk R."/>
            <person name="Schleper C."/>
            <person name="Guy L."/>
            <person name="Ettema T.J."/>
        </authorList>
    </citation>
    <scope>NUCLEOTIDE SEQUENCE</scope>
</reference>
<dbReference type="EMBL" id="LAZR01000961">
    <property type="protein sequence ID" value="KKN53667.1"/>
    <property type="molecule type" value="Genomic_DNA"/>
</dbReference>
<evidence type="ECO:0000313" key="1">
    <source>
        <dbReference type="EMBL" id="KKN53667.1"/>
    </source>
</evidence>
<accession>A0A0F9RUR2</accession>
<organism evidence="1">
    <name type="scientific">marine sediment metagenome</name>
    <dbReference type="NCBI Taxonomy" id="412755"/>
    <lineage>
        <taxon>unclassified sequences</taxon>
        <taxon>metagenomes</taxon>
        <taxon>ecological metagenomes</taxon>
    </lineage>
</organism>
<protein>
    <recommendedName>
        <fullName evidence="2">Lipoprotein</fullName>
    </recommendedName>
</protein>
<dbReference type="AlphaFoldDB" id="A0A0F9RUR2"/>
<name>A0A0F9RUR2_9ZZZZ</name>
<proteinExistence type="predicted"/>
<gene>
    <name evidence="1" type="ORF">LCGC14_0600120</name>
</gene>
<dbReference type="PROSITE" id="PS51257">
    <property type="entry name" value="PROKAR_LIPOPROTEIN"/>
    <property type="match status" value="1"/>
</dbReference>
<comment type="caution">
    <text evidence="1">The sequence shown here is derived from an EMBL/GenBank/DDBJ whole genome shotgun (WGS) entry which is preliminary data.</text>
</comment>
<sequence length="449" mass="51872">MMIRFMVLILALALAGCQSNNIVKDIEPIKANNVYDPLNKEQFIFKTKAENLWKYGYSDFCTDTSKTFCNFSLDYNKYTGMKGYFADEEPVKVTSSRKFWRVILENGESFYFVSGKTKFHPKDTHIEPFGIKKLKAVKNDKNQLDTSNYSQVNSYRPDGHDQFILSKYSKNYMYFCKKLFCTTKLDSEKYKGMKGYFETKTPTKNFAGFDLWPIVLENGEKFNYLTERERYNKLSGVFSLEENSKLESYQEEPLVQGSSIRLTSKYFEYGKAHFTTSDGRVVSEVNLSFIRELASRFNNSEAAISSLVDMDIEKDEVENLYIISASNSSYLKSKVGFVLVASRTSAWLKSILFYAEKNWIFASSYKIAADDFRWQSGEVRFSRNAESHVVFETAETVVNTETLKAFKKLANANNSILRLQGSKGNFDIKLTDKDKQDIKQVYSFFEIVK</sequence>